<reference evidence="30 31" key="1">
    <citation type="submission" date="2019-03" db="EMBL/GenBank/DDBJ databases">
        <title>Genomic Encyclopedia of Type Strains, Phase IV (KMG-IV): sequencing the most valuable type-strain genomes for metagenomic binning, comparative biology and taxonomic classification.</title>
        <authorList>
            <person name="Goeker M."/>
        </authorList>
    </citation>
    <scope>NUCLEOTIDE SEQUENCE [LARGE SCALE GENOMIC DNA]</scope>
    <source>
        <strain evidence="30 31">DSM 1709</strain>
    </source>
</reference>
<dbReference type="InterPro" id="IPR004358">
    <property type="entry name" value="Sig_transdc_His_kin-like_C"/>
</dbReference>
<evidence type="ECO:0000256" key="15">
    <source>
        <dbReference type="ARBA" id="ARBA00023136"/>
    </source>
</evidence>
<evidence type="ECO:0000313" key="31">
    <source>
        <dbReference type="Proteomes" id="UP000295106"/>
    </source>
</evidence>
<dbReference type="GO" id="GO:0005524">
    <property type="term" value="F:ATP binding"/>
    <property type="evidence" value="ECO:0007669"/>
    <property type="project" value="UniProtKB-KW"/>
</dbReference>
<feature type="domain" description="Response regulatory" evidence="25">
    <location>
        <begin position="1138"/>
        <end position="1258"/>
    </location>
</feature>
<dbReference type="Pfam" id="PF00989">
    <property type="entry name" value="PAS"/>
    <property type="match status" value="1"/>
</dbReference>
<dbReference type="SUPFAM" id="SSF55785">
    <property type="entry name" value="PYP-like sensor domain (PAS domain)"/>
    <property type="match status" value="4"/>
</dbReference>
<dbReference type="InterPro" id="IPR000014">
    <property type="entry name" value="PAS"/>
</dbReference>
<dbReference type="InterPro" id="IPR005467">
    <property type="entry name" value="His_kinase_dom"/>
</dbReference>
<evidence type="ECO:0000256" key="6">
    <source>
        <dbReference type="ARBA" id="ARBA00022679"/>
    </source>
</evidence>
<comment type="subcellular location">
    <subcellularLocation>
        <location evidence="2">Cell membrane</location>
        <topology evidence="2">Multi-pass membrane protein</topology>
    </subcellularLocation>
</comment>
<evidence type="ECO:0000259" key="26">
    <source>
        <dbReference type="PROSITE" id="PS50112"/>
    </source>
</evidence>
<dbReference type="InterPro" id="IPR000700">
    <property type="entry name" value="PAS-assoc_C"/>
</dbReference>
<dbReference type="Gene3D" id="3.30.450.20">
    <property type="entry name" value="PAS domain"/>
    <property type="match status" value="4"/>
</dbReference>
<dbReference type="EMBL" id="SLXD01000001">
    <property type="protein sequence ID" value="TCP05503.1"/>
    <property type="molecule type" value="Genomic_DNA"/>
</dbReference>
<feature type="domain" description="PAC" evidence="27">
    <location>
        <begin position="415"/>
        <end position="467"/>
    </location>
</feature>
<dbReference type="Gene3D" id="3.40.50.2300">
    <property type="match status" value="2"/>
</dbReference>
<dbReference type="SUPFAM" id="SSF55874">
    <property type="entry name" value="ATPase domain of HSP90 chaperone/DNA topoisomerase II/histidine kinase"/>
    <property type="match status" value="1"/>
</dbReference>
<dbReference type="SMART" id="SM00388">
    <property type="entry name" value="HisKA"/>
    <property type="match status" value="1"/>
</dbReference>
<organism evidence="30 31">
    <name type="scientific">Rubrivivax gelatinosus</name>
    <name type="common">Rhodocyclus gelatinosus</name>
    <name type="synonym">Rhodopseudomonas gelatinosa</name>
    <dbReference type="NCBI Taxonomy" id="28068"/>
    <lineage>
        <taxon>Bacteria</taxon>
        <taxon>Pseudomonadati</taxon>
        <taxon>Pseudomonadota</taxon>
        <taxon>Betaproteobacteria</taxon>
        <taxon>Burkholderiales</taxon>
        <taxon>Sphaerotilaceae</taxon>
        <taxon>Rubrivivax</taxon>
    </lineage>
</organism>
<dbReference type="Gene3D" id="3.30.450.350">
    <property type="entry name" value="CHASE domain"/>
    <property type="match status" value="1"/>
</dbReference>
<feature type="domain" description="HPt" evidence="29">
    <location>
        <begin position="1443"/>
        <end position="1546"/>
    </location>
</feature>
<accession>A0A4R2MXT7</accession>
<dbReference type="PROSITE" id="PS50839">
    <property type="entry name" value="CHASE"/>
    <property type="match status" value="1"/>
</dbReference>
<dbReference type="InterPro" id="IPR008207">
    <property type="entry name" value="Sig_transdc_His_kin_Hpt_dom"/>
</dbReference>
<dbReference type="PANTHER" id="PTHR45339:SF1">
    <property type="entry name" value="HYBRID SIGNAL TRANSDUCTION HISTIDINE KINASE J"/>
    <property type="match status" value="1"/>
</dbReference>
<dbReference type="OrthoDB" id="5519028at2"/>
<keyword evidence="4" id="KW-1003">Cell membrane</keyword>
<proteinExistence type="predicted"/>
<evidence type="ECO:0000256" key="16">
    <source>
        <dbReference type="ARBA" id="ARBA00058004"/>
    </source>
</evidence>
<dbReference type="FunFam" id="3.30.565.10:FF:000010">
    <property type="entry name" value="Sensor histidine kinase RcsC"/>
    <property type="match status" value="1"/>
</dbReference>
<dbReference type="SUPFAM" id="SSF52172">
    <property type="entry name" value="CheY-like"/>
    <property type="match status" value="2"/>
</dbReference>
<evidence type="ECO:0000256" key="19">
    <source>
        <dbReference type="ARBA" id="ARBA00070152"/>
    </source>
</evidence>
<feature type="domain" description="CHASE" evidence="28">
    <location>
        <begin position="80"/>
        <end position="210"/>
    </location>
</feature>
<evidence type="ECO:0000256" key="13">
    <source>
        <dbReference type="ARBA" id="ARBA00023012"/>
    </source>
</evidence>
<evidence type="ECO:0000256" key="22">
    <source>
        <dbReference type="SAM" id="Coils"/>
    </source>
</evidence>
<dbReference type="PRINTS" id="PR00344">
    <property type="entry name" value="BCTRLSENSOR"/>
</dbReference>
<dbReference type="PROSITE" id="PS50113">
    <property type="entry name" value="PAC"/>
    <property type="match status" value="4"/>
</dbReference>
<feature type="domain" description="PAS" evidence="26">
    <location>
        <begin position="505"/>
        <end position="534"/>
    </location>
</feature>
<dbReference type="SMART" id="SM01079">
    <property type="entry name" value="CHASE"/>
    <property type="match status" value="1"/>
</dbReference>
<dbReference type="Gene3D" id="1.20.120.160">
    <property type="entry name" value="HPT domain"/>
    <property type="match status" value="1"/>
</dbReference>
<dbReference type="Pfam" id="PF00072">
    <property type="entry name" value="Response_reg"/>
    <property type="match status" value="2"/>
</dbReference>
<feature type="domain" description="PAC" evidence="27">
    <location>
        <begin position="823"/>
        <end position="874"/>
    </location>
</feature>
<dbReference type="InterPro" id="IPR006189">
    <property type="entry name" value="CHASE_dom"/>
</dbReference>
<keyword evidence="5 21" id="KW-0597">Phosphoprotein</keyword>
<dbReference type="SMART" id="SM00086">
    <property type="entry name" value="PAC"/>
    <property type="match status" value="4"/>
</dbReference>
<keyword evidence="9" id="KW-0547">Nucleotide-binding</keyword>
<evidence type="ECO:0000259" key="25">
    <source>
        <dbReference type="PROSITE" id="PS50110"/>
    </source>
</evidence>
<evidence type="ECO:0000256" key="7">
    <source>
        <dbReference type="ARBA" id="ARBA00022692"/>
    </source>
</evidence>
<dbReference type="InterPro" id="IPR036097">
    <property type="entry name" value="HisK_dim/P_sf"/>
</dbReference>
<evidence type="ECO:0000256" key="4">
    <source>
        <dbReference type="ARBA" id="ARBA00022475"/>
    </source>
</evidence>
<evidence type="ECO:0000256" key="1">
    <source>
        <dbReference type="ARBA" id="ARBA00000085"/>
    </source>
</evidence>
<dbReference type="Pfam" id="PF01627">
    <property type="entry name" value="Hpt"/>
    <property type="match status" value="1"/>
</dbReference>
<keyword evidence="12 23" id="KW-1133">Transmembrane helix</keyword>
<protein>
    <recommendedName>
        <fullName evidence="18">Sensory/regulatory protein RpfC</fullName>
        <ecNumber evidence="3">2.7.13.3</ecNumber>
    </recommendedName>
    <alternativeName>
        <fullName evidence="19">Virulence sensor protein BvgS</fullName>
    </alternativeName>
</protein>
<dbReference type="SUPFAM" id="SSF47226">
    <property type="entry name" value="Histidine-containing phosphotransfer domain, HPT domain"/>
    <property type="match status" value="1"/>
</dbReference>
<evidence type="ECO:0000259" key="28">
    <source>
        <dbReference type="PROSITE" id="PS50839"/>
    </source>
</evidence>
<feature type="domain" description="Histidine kinase" evidence="24">
    <location>
        <begin position="899"/>
        <end position="1119"/>
    </location>
</feature>
<comment type="subunit">
    <text evidence="17">At low DSF concentrations, interacts with RpfF.</text>
</comment>
<feature type="domain" description="PAS" evidence="26">
    <location>
        <begin position="341"/>
        <end position="412"/>
    </location>
</feature>
<feature type="modified residue" description="4-aspartylphosphate" evidence="21">
    <location>
        <position position="1192"/>
    </location>
</feature>
<sequence length="1549" mass="167233">MNLAPVSQVSAAKALTATAVLLAGLGISAALAWHQQRSVTQQRQEQFAHLAAGAADQLKANVLSYERGLRGLRGAIVALGPQRLDRAAFQAYSQTRDLDLEFPGARGIGYIQRVAPDQEPAFETDIRRRGWTGFEIRHLAPHDGEHWVIVDVAPGGRNSGASGLDIASEPRRRAAAALAMRSNAAAISAPVTLVQATTAPAQGFLMLLPVRLAGTPVDGEIWGWTYAPIVAPELIAATGLATDLFQLAADDVTEGEDRPAGRFFDSGLQAGDATVRAVVERDVLGRRWRLQMSATPAFMARPVGTEPRTLFLAGAAASALAAFAAALLAGAAAQRRQTAIERSRRAAIVERSGDAIVGLSLDGGVTDWNRGAERLFGYPAGEALGRPLAALILPPGHEAEGAELLRRAAAGEAIEPLDTQRRRRDGQLLDVSIALGPIADETGHVVGVAAIIRDSGQRVARLRSAEQERAVATERAELAEATLSAAQRDYLTLSTAITAQSLYSVTDTEGTILDANEHFCRVSGRSRDELLGRTHRVVNSGTHAPEFWSTLWATIVAGRTWQGEVCNRAKNGSLFWVDSVIVPVPGLDGSIVRYLSVGTDISSRKQAEQALRVERERLANVLRGTDAGTWDWNIETGEVAFDARWAGIVGYRTEELRPHIDTRVQLAHPDELAAAQEQLRLHLSGSIDLYSFEGRLRHHDGHWIWVMDRGRVVQRDAAGNATRIMGTLLDISQGKAAEAALRDRERELARSQDFLRRMADTMPGPVGYWDTDLRCRFANEACRGWFPVPPERMPGMAMAELIGEERLRGDEDLVRAVLRGERRDFEREFVRADGAVTRILVSYVPQVLDGVVQGFLMVVTDVTALKQAEQKLEQLNEELARRVDQAEAATRAKSAFLANMSHEIRTPMNAIIGLTHLMARDAADTTLRERLRKVDDAARHLLQVINDILDLSKIEAGRLTLENAEFSRDELMHRVLDMVAEGAAHKGLELVLDAGQLPERLRGDAKHLAQALINLLANAVKFTDHGWIRLRGERVAAEGGRLLVRFEVRDTGIGIAPERQARLFEAFEQADASTTRRYGGTGLGLALTRHLARLMGGDVGVDSRPGQGSSFWFSCWLGQGDTRAPEWPPAAQAPFGMRALLVDDLAESREVLADMLRRVGMQVDEAGDGTQAIERFAAERAAGRPYDLLVVDWRMPGPDGIDTVLELRRRGGDVAPCILVSAHDADTLRERARQAQFVAVLTKPVTPSSINDALSQALLSLPAGSTVPARPSDALTRLQRRPTRPRVLLAEDNQVNQEVACALLEDAGIVVEVAADGEQAVEQAARGGFDMILMDMQMPGTDGLEATRRIRRRLGDALPIVAMTANAFGEDRAACLAAGMNDHIAKPVEAMTLYETLLRWLPPGEAAAAAAGATRGGAAGLAASLQETGALDVQAALRHTAGNTRALARVLQRFVERYGQGIPAWRTAPADDQRRPWQDQAHSLRGACATVGATALADEVGRFEAALAGGSGSDDELLAQARAIDGQLIDLAERVAQALAQGGGTTAAG</sequence>
<dbReference type="PROSITE" id="PS50112">
    <property type="entry name" value="PAS"/>
    <property type="match status" value="2"/>
</dbReference>
<dbReference type="PROSITE" id="PS50109">
    <property type="entry name" value="HIS_KIN"/>
    <property type="match status" value="1"/>
</dbReference>
<comment type="caution">
    <text evidence="30">The sequence shown here is derived from an EMBL/GenBank/DDBJ whole genome shotgun (WGS) entry which is preliminary data.</text>
</comment>
<dbReference type="SMART" id="SM00091">
    <property type="entry name" value="PAS"/>
    <property type="match status" value="4"/>
</dbReference>
<keyword evidence="15 23" id="KW-0472">Membrane</keyword>
<dbReference type="SMART" id="SM00448">
    <property type="entry name" value="REC"/>
    <property type="match status" value="2"/>
</dbReference>
<dbReference type="FunFam" id="1.10.287.130:FF:000002">
    <property type="entry name" value="Two-component osmosensing histidine kinase"/>
    <property type="match status" value="1"/>
</dbReference>
<evidence type="ECO:0000256" key="12">
    <source>
        <dbReference type="ARBA" id="ARBA00022989"/>
    </source>
</evidence>
<dbReference type="Gene3D" id="3.30.565.10">
    <property type="entry name" value="Histidine kinase-like ATPase, C-terminal domain"/>
    <property type="match status" value="1"/>
</dbReference>
<name>A0A4R2MXT7_RUBGE</name>
<dbReference type="GO" id="GO:0005886">
    <property type="term" value="C:plasma membrane"/>
    <property type="evidence" value="ECO:0007669"/>
    <property type="project" value="UniProtKB-SubCell"/>
</dbReference>
<dbReference type="InterPro" id="IPR042240">
    <property type="entry name" value="CHASE_sf"/>
</dbReference>
<dbReference type="CDD" id="cd00130">
    <property type="entry name" value="PAS"/>
    <property type="match status" value="4"/>
</dbReference>
<dbReference type="NCBIfam" id="TIGR00229">
    <property type="entry name" value="sensory_box"/>
    <property type="match status" value="4"/>
</dbReference>
<dbReference type="Pfam" id="PF13426">
    <property type="entry name" value="PAS_9"/>
    <property type="match status" value="1"/>
</dbReference>
<keyword evidence="11" id="KW-0067">ATP-binding</keyword>
<evidence type="ECO:0000256" key="14">
    <source>
        <dbReference type="ARBA" id="ARBA00023026"/>
    </source>
</evidence>
<keyword evidence="8" id="KW-0732">Signal</keyword>
<keyword evidence="13" id="KW-0902">Two-component regulatory system</keyword>
<dbReference type="InterPro" id="IPR001789">
    <property type="entry name" value="Sig_transdc_resp-reg_receiver"/>
</dbReference>
<evidence type="ECO:0000259" key="24">
    <source>
        <dbReference type="PROSITE" id="PS50109"/>
    </source>
</evidence>
<keyword evidence="14" id="KW-0843">Virulence</keyword>
<feature type="transmembrane region" description="Helical" evidence="23">
    <location>
        <begin position="310"/>
        <end position="333"/>
    </location>
</feature>
<dbReference type="Pfam" id="PF02518">
    <property type="entry name" value="HATPase_c"/>
    <property type="match status" value="1"/>
</dbReference>
<feature type="domain" description="PAC" evidence="27">
    <location>
        <begin position="690"/>
        <end position="743"/>
    </location>
</feature>
<dbReference type="PANTHER" id="PTHR45339">
    <property type="entry name" value="HYBRID SIGNAL TRANSDUCTION HISTIDINE KINASE J"/>
    <property type="match status" value="1"/>
</dbReference>
<dbReference type="InterPro" id="IPR013655">
    <property type="entry name" value="PAS_fold_3"/>
</dbReference>
<dbReference type="Pfam" id="PF00512">
    <property type="entry name" value="HisKA"/>
    <property type="match status" value="1"/>
</dbReference>
<dbReference type="CDD" id="cd00082">
    <property type="entry name" value="HisKA"/>
    <property type="match status" value="1"/>
</dbReference>
<evidence type="ECO:0000256" key="5">
    <source>
        <dbReference type="ARBA" id="ARBA00022553"/>
    </source>
</evidence>
<evidence type="ECO:0000256" key="10">
    <source>
        <dbReference type="ARBA" id="ARBA00022777"/>
    </source>
</evidence>
<dbReference type="InterPro" id="IPR003661">
    <property type="entry name" value="HisK_dim/P_dom"/>
</dbReference>
<dbReference type="PROSITE" id="PS50110">
    <property type="entry name" value="RESPONSE_REGULATORY"/>
    <property type="match status" value="2"/>
</dbReference>
<dbReference type="InterPro" id="IPR035965">
    <property type="entry name" value="PAS-like_dom_sf"/>
</dbReference>
<feature type="domain" description="Response regulatory" evidence="25">
    <location>
        <begin position="1286"/>
        <end position="1401"/>
    </location>
</feature>
<evidence type="ECO:0000256" key="20">
    <source>
        <dbReference type="PROSITE-ProRule" id="PRU00110"/>
    </source>
</evidence>
<dbReference type="InterPro" id="IPR036641">
    <property type="entry name" value="HPT_dom_sf"/>
</dbReference>
<evidence type="ECO:0000256" key="11">
    <source>
        <dbReference type="ARBA" id="ARBA00022840"/>
    </source>
</evidence>
<dbReference type="SUPFAM" id="SSF47384">
    <property type="entry name" value="Homodimeric domain of signal transducing histidine kinase"/>
    <property type="match status" value="1"/>
</dbReference>
<dbReference type="GO" id="GO:0000155">
    <property type="term" value="F:phosphorelay sensor kinase activity"/>
    <property type="evidence" value="ECO:0007669"/>
    <property type="project" value="InterPro"/>
</dbReference>
<evidence type="ECO:0000256" key="17">
    <source>
        <dbReference type="ARBA" id="ARBA00064003"/>
    </source>
</evidence>
<feature type="coiled-coil region" evidence="22">
    <location>
        <begin position="858"/>
        <end position="892"/>
    </location>
</feature>
<evidence type="ECO:0000256" key="18">
    <source>
        <dbReference type="ARBA" id="ARBA00068150"/>
    </source>
</evidence>
<evidence type="ECO:0000256" key="3">
    <source>
        <dbReference type="ARBA" id="ARBA00012438"/>
    </source>
</evidence>
<feature type="domain" description="PAC" evidence="27">
    <location>
        <begin position="559"/>
        <end position="613"/>
    </location>
</feature>
<dbReference type="CDD" id="cd16922">
    <property type="entry name" value="HATPase_EvgS-ArcB-TorS-like"/>
    <property type="match status" value="1"/>
</dbReference>
<dbReference type="InterPro" id="IPR011006">
    <property type="entry name" value="CheY-like_superfamily"/>
</dbReference>
<keyword evidence="10 30" id="KW-0418">Kinase</keyword>
<evidence type="ECO:0000259" key="29">
    <source>
        <dbReference type="PROSITE" id="PS50894"/>
    </source>
</evidence>
<dbReference type="InterPro" id="IPR036890">
    <property type="entry name" value="HATPase_C_sf"/>
</dbReference>
<gene>
    <name evidence="30" type="ORF">EV684_101375</name>
</gene>
<dbReference type="InterPro" id="IPR001610">
    <property type="entry name" value="PAC"/>
</dbReference>
<evidence type="ECO:0000256" key="2">
    <source>
        <dbReference type="ARBA" id="ARBA00004651"/>
    </source>
</evidence>
<dbReference type="Pfam" id="PF03924">
    <property type="entry name" value="CHASE"/>
    <property type="match status" value="1"/>
</dbReference>
<dbReference type="EC" id="2.7.13.3" evidence="3"/>
<comment type="catalytic activity">
    <reaction evidence="1">
        <text>ATP + protein L-histidine = ADP + protein N-phospho-L-histidine.</text>
        <dbReference type="EC" id="2.7.13.3"/>
    </reaction>
</comment>
<dbReference type="PROSITE" id="PS50894">
    <property type="entry name" value="HPT"/>
    <property type="match status" value="1"/>
</dbReference>
<feature type="coiled-coil region" evidence="22">
    <location>
        <begin position="462"/>
        <end position="489"/>
    </location>
</feature>
<dbReference type="Gene3D" id="1.10.287.130">
    <property type="match status" value="1"/>
</dbReference>
<evidence type="ECO:0000259" key="27">
    <source>
        <dbReference type="PROSITE" id="PS50113"/>
    </source>
</evidence>
<keyword evidence="22" id="KW-0175">Coiled coil</keyword>
<evidence type="ECO:0000256" key="23">
    <source>
        <dbReference type="SAM" id="Phobius"/>
    </source>
</evidence>
<feature type="modified residue" description="4-aspartylphosphate" evidence="21">
    <location>
        <position position="1335"/>
    </location>
</feature>
<evidence type="ECO:0000313" key="30">
    <source>
        <dbReference type="EMBL" id="TCP05503.1"/>
    </source>
</evidence>
<keyword evidence="7 23" id="KW-0812">Transmembrane</keyword>
<evidence type="ECO:0000256" key="21">
    <source>
        <dbReference type="PROSITE-ProRule" id="PRU00169"/>
    </source>
</evidence>
<dbReference type="GO" id="GO:0006355">
    <property type="term" value="P:regulation of DNA-templated transcription"/>
    <property type="evidence" value="ECO:0007669"/>
    <property type="project" value="InterPro"/>
</dbReference>
<dbReference type="Pfam" id="PF08447">
    <property type="entry name" value="PAS_3"/>
    <property type="match status" value="1"/>
</dbReference>
<dbReference type="InterPro" id="IPR013767">
    <property type="entry name" value="PAS_fold"/>
</dbReference>
<evidence type="ECO:0000256" key="9">
    <source>
        <dbReference type="ARBA" id="ARBA00022741"/>
    </source>
</evidence>
<comment type="function">
    <text evidence="16">Member of the two-component regulatory system BvgS/BvgA. Phosphorylates BvgA via a four-step phosphorelay in response to environmental signals.</text>
</comment>
<dbReference type="InterPro" id="IPR013656">
    <property type="entry name" value="PAS_4"/>
</dbReference>
<feature type="modified residue" description="Phosphohistidine" evidence="20">
    <location>
        <position position="1482"/>
    </location>
</feature>
<dbReference type="SMART" id="SM00387">
    <property type="entry name" value="HATPase_c"/>
    <property type="match status" value="1"/>
</dbReference>
<dbReference type="InterPro" id="IPR003594">
    <property type="entry name" value="HATPase_dom"/>
</dbReference>
<dbReference type="Pfam" id="PF08448">
    <property type="entry name" value="PAS_4"/>
    <property type="match status" value="1"/>
</dbReference>
<dbReference type="CDD" id="cd17546">
    <property type="entry name" value="REC_hyHK_CKI1_RcsC-like"/>
    <property type="match status" value="1"/>
</dbReference>
<dbReference type="Proteomes" id="UP000295106">
    <property type="component" value="Unassembled WGS sequence"/>
</dbReference>
<dbReference type="CDD" id="cd00156">
    <property type="entry name" value="REC"/>
    <property type="match status" value="1"/>
</dbReference>
<keyword evidence="6" id="KW-0808">Transferase</keyword>
<evidence type="ECO:0000256" key="8">
    <source>
        <dbReference type="ARBA" id="ARBA00022729"/>
    </source>
</evidence>